<evidence type="ECO:0000313" key="2">
    <source>
        <dbReference type="EMBL" id="KAF8448813.1"/>
    </source>
</evidence>
<reference evidence="2" key="2">
    <citation type="journal article" date="2020" name="Nat. Commun.">
        <title>Large-scale genome sequencing of mycorrhizal fungi provides insights into the early evolution of symbiotic traits.</title>
        <authorList>
            <person name="Miyauchi S."/>
            <person name="Kiss E."/>
            <person name="Kuo A."/>
            <person name="Drula E."/>
            <person name="Kohler A."/>
            <person name="Sanchez-Garcia M."/>
            <person name="Morin E."/>
            <person name="Andreopoulos B."/>
            <person name="Barry K.W."/>
            <person name="Bonito G."/>
            <person name="Buee M."/>
            <person name="Carver A."/>
            <person name="Chen C."/>
            <person name="Cichocki N."/>
            <person name="Clum A."/>
            <person name="Culley D."/>
            <person name="Crous P.W."/>
            <person name="Fauchery L."/>
            <person name="Girlanda M."/>
            <person name="Hayes R.D."/>
            <person name="Keri Z."/>
            <person name="LaButti K."/>
            <person name="Lipzen A."/>
            <person name="Lombard V."/>
            <person name="Magnuson J."/>
            <person name="Maillard F."/>
            <person name="Murat C."/>
            <person name="Nolan M."/>
            <person name="Ohm R.A."/>
            <person name="Pangilinan J."/>
            <person name="Pereira M.F."/>
            <person name="Perotto S."/>
            <person name="Peter M."/>
            <person name="Pfister S."/>
            <person name="Riley R."/>
            <person name="Sitrit Y."/>
            <person name="Stielow J.B."/>
            <person name="Szollosi G."/>
            <person name="Zifcakova L."/>
            <person name="Stursova M."/>
            <person name="Spatafora J.W."/>
            <person name="Tedersoo L."/>
            <person name="Vaario L.M."/>
            <person name="Yamada A."/>
            <person name="Yan M."/>
            <person name="Wang P."/>
            <person name="Xu J."/>
            <person name="Bruns T."/>
            <person name="Baldrian P."/>
            <person name="Vilgalys R."/>
            <person name="Dunand C."/>
            <person name="Henrissat B."/>
            <person name="Grigoriev I.V."/>
            <person name="Hibbett D."/>
            <person name="Nagy L.G."/>
            <person name="Martin F.M."/>
        </authorList>
    </citation>
    <scope>NUCLEOTIDE SEQUENCE</scope>
    <source>
        <strain evidence="2">BED1</strain>
    </source>
</reference>
<protein>
    <submittedName>
        <fullName evidence="2">Uncharacterized protein</fullName>
    </submittedName>
</protein>
<dbReference type="EMBL" id="WHUW01000003">
    <property type="protein sequence ID" value="KAF8448813.1"/>
    <property type="molecule type" value="Genomic_DNA"/>
</dbReference>
<organism evidence="2 3">
    <name type="scientific">Boletus edulis BED1</name>
    <dbReference type="NCBI Taxonomy" id="1328754"/>
    <lineage>
        <taxon>Eukaryota</taxon>
        <taxon>Fungi</taxon>
        <taxon>Dikarya</taxon>
        <taxon>Basidiomycota</taxon>
        <taxon>Agaricomycotina</taxon>
        <taxon>Agaricomycetes</taxon>
        <taxon>Agaricomycetidae</taxon>
        <taxon>Boletales</taxon>
        <taxon>Boletineae</taxon>
        <taxon>Boletaceae</taxon>
        <taxon>Boletoideae</taxon>
        <taxon>Boletus</taxon>
    </lineage>
</organism>
<keyword evidence="1" id="KW-1133">Transmembrane helix</keyword>
<comment type="caution">
    <text evidence="2">The sequence shown here is derived from an EMBL/GenBank/DDBJ whole genome shotgun (WGS) entry which is preliminary data.</text>
</comment>
<sequence length="75" mass="8124">MENAGRTEGKPEAVGCSTCQIWASHEWPDRDLWNASSIRIDTILSRSLNGHSICIGLSIAIVSIPLFNVLARSAS</sequence>
<keyword evidence="1" id="KW-0472">Membrane</keyword>
<feature type="transmembrane region" description="Helical" evidence="1">
    <location>
        <begin position="50"/>
        <end position="71"/>
    </location>
</feature>
<evidence type="ECO:0000256" key="1">
    <source>
        <dbReference type="SAM" id="Phobius"/>
    </source>
</evidence>
<evidence type="ECO:0000313" key="3">
    <source>
        <dbReference type="Proteomes" id="UP001194468"/>
    </source>
</evidence>
<dbReference type="AlphaFoldDB" id="A0AAD4GK40"/>
<dbReference type="Proteomes" id="UP001194468">
    <property type="component" value="Unassembled WGS sequence"/>
</dbReference>
<accession>A0AAD4GK40</accession>
<reference evidence="2" key="1">
    <citation type="submission" date="2019-10" db="EMBL/GenBank/DDBJ databases">
        <authorList>
            <consortium name="DOE Joint Genome Institute"/>
            <person name="Kuo A."/>
            <person name="Miyauchi S."/>
            <person name="Kiss E."/>
            <person name="Drula E."/>
            <person name="Kohler A."/>
            <person name="Sanchez-Garcia M."/>
            <person name="Andreopoulos B."/>
            <person name="Barry K.W."/>
            <person name="Bonito G."/>
            <person name="Buee M."/>
            <person name="Carver A."/>
            <person name="Chen C."/>
            <person name="Cichocki N."/>
            <person name="Clum A."/>
            <person name="Culley D."/>
            <person name="Crous P.W."/>
            <person name="Fauchery L."/>
            <person name="Girlanda M."/>
            <person name="Hayes R."/>
            <person name="Keri Z."/>
            <person name="LaButti K."/>
            <person name="Lipzen A."/>
            <person name="Lombard V."/>
            <person name="Magnuson J."/>
            <person name="Maillard F."/>
            <person name="Morin E."/>
            <person name="Murat C."/>
            <person name="Nolan M."/>
            <person name="Ohm R."/>
            <person name="Pangilinan J."/>
            <person name="Pereira M."/>
            <person name="Perotto S."/>
            <person name="Peter M."/>
            <person name="Riley R."/>
            <person name="Sitrit Y."/>
            <person name="Stielow B."/>
            <person name="Szollosi G."/>
            <person name="Zifcakova L."/>
            <person name="Stursova M."/>
            <person name="Spatafora J.W."/>
            <person name="Tedersoo L."/>
            <person name="Vaario L.-M."/>
            <person name="Yamada A."/>
            <person name="Yan M."/>
            <person name="Wang P."/>
            <person name="Xu J."/>
            <person name="Bruns T."/>
            <person name="Baldrian P."/>
            <person name="Vilgalys R."/>
            <person name="Henrissat B."/>
            <person name="Grigoriev I.V."/>
            <person name="Hibbett D."/>
            <person name="Nagy L.G."/>
            <person name="Martin F.M."/>
        </authorList>
    </citation>
    <scope>NUCLEOTIDE SEQUENCE</scope>
    <source>
        <strain evidence="2">BED1</strain>
    </source>
</reference>
<proteinExistence type="predicted"/>
<gene>
    <name evidence="2" type="ORF">L210DRAFT_942210</name>
</gene>
<keyword evidence="1" id="KW-0812">Transmembrane</keyword>
<keyword evidence="3" id="KW-1185">Reference proteome</keyword>
<name>A0AAD4GK40_BOLED</name>